<dbReference type="EMBL" id="JAGGJR010000008">
    <property type="protein sequence ID" value="MBP1874948.1"/>
    <property type="molecule type" value="Genomic_DNA"/>
</dbReference>
<sequence>MQPETRHSTMGPATGLETTIWPKGLGAGNGVSDARKSDGEANARLGAVPMARGLEADVPESDAPLAPEDLLTALSAHVKAQRLRVLQLELALADAEARILSQAHLLCGAGADGEGGLFSRRPVREIVNEVLLAYPGIGWADVIGVRRERRLVEPRHRCMAAVYDEREDLSLPALGRIFRRDHSSVLHAVNKGRAKR</sequence>
<organism evidence="1 2">
    <name type="scientific">Ensifer adhaerens</name>
    <name type="common">Sinorhizobium morelense</name>
    <dbReference type="NCBI Taxonomy" id="106592"/>
    <lineage>
        <taxon>Bacteria</taxon>
        <taxon>Pseudomonadati</taxon>
        <taxon>Pseudomonadota</taxon>
        <taxon>Alphaproteobacteria</taxon>
        <taxon>Hyphomicrobiales</taxon>
        <taxon>Rhizobiaceae</taxon>
        <taxon>Sinorhizobium/Ensifer group</taxon>
        <taxon>Ensifer</taxon>
    </lineage>
</organism>
<accession>A0ACC5T1C1</accession>
<gene>
    <name evidence="1" type="ORF">J2Z19_004681</name>
</gene>
<comment type="caution">
    <text evidence="1">The sequence shown here is derived from an EMBL/GenBank/DDBJ whole genome shotgun (WGS) entry which is preliminary data.</text>
</comment>
<dbReference type="Proteomes" id="UP000823773">
    <property type="component" value="Unassembled WGS sequence"/>
</dbReference>
<protein>
    <submittedName>
        <fullName evidence="1">Chromosomal replication initiator protein</fullName>
    </submittedName>
</protein>
<evidence type="ECO:0000313" key="2">
    <source>
        <dbReference type="Proteomes" id="UP000823773"/>
    </source>
</evidence>
<name>A0ACC5T1C1_ENSAD</name>
<proteinExistence type="predicted"/>
<reference evidence="1" key="1">
    <citation type="submission" date="2021-03" db="EMBL/GenBank/DDBJ databases">
        <title>Genomic Encyclopedia of Type Strains, Phase IV (KMG-IV): sequencing the most valuable type-strain genomes for metagenomic binning, comparative biology and taxonomic classification.</title>
        <authorList>
            <person name="Goeker M."/>
        </authorList>
    </citation>
    <scope>NUCLEOTIDE SEQUENCE</scope>
    <source>
        <strain evidence="1">DSM 18131</strain>
    </source>
</reference>
<keyword evidence="2" id="KW-1185">Reference proteome</keyword>
<evidence type="ECO:0000313" key="1">
    <source>
        <dbReference type="EMBL" id="MBP1874948.1"/>
    </source>
</evidence>